<organism evidence="2 3">
    <name type="scientific">Hominifimenecus microfluidus</name>
    <dbReference type="NCBI Taxonomy" id="2885348"/>
    <lineage>
        <taxon>Bacteria</taxon>
        <taxon>Bacillati</taxon>
        <taxon>Bacillota</taxon>
        <taxon>Clostridia</taxon>
        <taxon>Lachnospirales</taxon>
        <taxon>Lachnospiraceae</taxon>
        <taxon>Hominifimenecus</taxon>
    </lineage>
</organism>
<name>A0AAE3JFC0_9FIRM</name>
<dbReference type="AlphaFoldDB" id="A0AAE3JFC0"/>
<comment type="caution">
    <text evidence="2">The sequence shown here is derived from an EMBL/GenBank/DDBJ whole genome shotgun (WGS) entry which is preliminary data.</text>
</comment>
<accession>A0AAE3JFC0</accession>
<keyword evidence="1" id="KW-0472">Membrane</keyword>
<evidence type="ECO:0000313" key="2">
    <source>
        <dbReference type="EMBL" id="MCC2229571.1"/>
    </source>
</evidence>
<gene>
    <name evidence="2" type="ORF">LKD81_00965</name>
</gene>
<evidence type="ECO:0000313" key="3">
    <source>
        <dbReference type="Proteomes" id="UP001198182"/>
    </source>
</evidence>
<dbReference type="Proteomes" id="UP001198182">
    <property type="component" value="Unassembled WGS sequence"/>
</dbReference>
<dbReference type="Pfam" id="PF12664">
    <property type="entry name" value="DUF3789"/>
    <property type="match status" value="1"/>
</dbReference>
<protein>
    <submittedName>
        <fullName evidence="2">DUF3789 domain-containing protein</fullName>
    </submittedName>
</protein>
<dbReference type="RefSeq" id="WP_074124192.1">
    <property type="nucleotide sequence ID" value="NZ_JAJEQR010000002.1"/>
</dbReference>
<keyword evidence="1" id="KW-1133">Transmembrane helix</keyword>
<sequence length="51" mass="5949">MREIVLVAAGLLIGGFFGVTTMCLFQINRDRHYIYRKDSDKNEEKKHSEDC</sequence>
<keyword evidence="3" id="KW-1185">Reference proteome</keyword>
<keyword evidence="1" id="KW-0812">Transmembrane</keyword>
<proteinExistence type="predicted"/>
<feature type="transmembrane region" description="Helical" evidence="1">
    <location>
        <begin position="6"/>
        <end position="27"/>
    </location>
</feature>
<reference evidence="2" key="1">
    <citation type="submission" date="2021-10" db="EMBL/GenBank/DDBJ databases">
        <title>Anaerobic single-cell dispensing facilitates the cultivation of human gut bacteria.</title>
        <authorList>
            <person name="Afrizal A."/>
        </authorList>
    </citation>
    <scope>NUCLEOTIDE SEQUENCE</scope>
    <source>
        <strain evidence="2">CLA-AA-H215</strain>
    </source>
</reference>
<dbReference type="EMBL" id="JAJEQR010000002">
    <property type="protein sequence ID" value="MCC2229571.1"/>
    <property type="molecule type" value="Genomic_DNA"/>
</dbReference>
<dbReference type="InterPro" id="IPR024522">
    <property type="entry name" value="DUF3789"/>
</dbReference>
<evidence type="ECO:0000256" key="1">
    <source>
        <dbReference type="SAM" id="Phobius"/>
    </source>
</evidence>